<gene>
    <name evidence="3" type="ORF">KME32_12505</name>
</gene>
<dbReference type="EMBL" id="JAHHHN010000006">
    <property type="protein sequence ID" value="MBW4561950.1"/>
    <property type="molecule type" value="Genomic_DNA"/>
</dbReference>
<evidence type="ECO:0000313" key="3">
    <source>
        <dbReference type="EMBL" id="MBW4561950.1"/>
    </source>
</evidence>
<feature type="domain" description="NAD-dependent epimerase/dehydratase" evidence="2">
    <location>
        <begin position="4"/>
        <end position="238"/>
    </location>
</feature>
<dbReference type="SUPFAM" id="SSF51735">
    <property type="entry name" value="NAD(P)-binding Rossmann-fold domains"/>
    <property type="match status" value="1"/>
</dbReference>
<keyword evidence="1" id="KW-0520">NAD</keyword>
<dbReference type="InterPro" id="IPR036291">
    <property type="entry name" value="NAD(P)-bd_dom_sf"/>
</dbReference>
<dbReference type="Gene3D" id="3.40.50.720">
    <property type="entry name" value="NAD(P)-binding Rossmann-like Domain"/>
    <property type="match status" value="1"/>
</dbReference>
<organism evidence="3 4">
    <name type="scientific">Mojavia pulchra JT2-VF2</name>
    <dbReference type="NCBI Taxonomy" id="287848"/>
    <lineage>
        <taxon>Bacteria</taxon>
        <taxon>Bacillati</taxon>
        <taxon>Cyanobacteriota</taxon>
        <taxon>Cyanophyceae</taxon>
        <taxon>Nostocales</taxon>
        <taxon>Nostocaceae</taxon>
    </lineage>
</organism>
<proteinExistence type="predicted"/>
<sequence>MAKVLVTGAAGFIGFHLSQNLLNRGDEVVGLDNLNNYYDVTLKKDRLALLQEKSNFIFYQVDLENREKIFKIFNQHEFDGVLHMAAQAGVRYSLQNPYVYVDSNVVGFINILEACRHSAIKHLVFASSSSVYGANTKIPFSVHDNVDHPLSLYAATKKANELMAHTYSHLYRLPTTGLRFFTVYGPWGRPDMALFTFTKSILSGKPIDVFNYGKMKRDFTYISDIIEGVIKALDKIPQPNLNWSSALPDPGTSNAPYRIYNIGNNQPVELTHFIEVLEDCLGMKAQKNLLPLQPGDVLETYADVDDLVRDVGFKPSTPIEVGIQNFVSWYRSYYKI</sequence>
<dbReference type="Pfam" id="PF01370">
    <property type="entry name" value="Epimerase"/>
    <property type="match status" value="1"/>
</dbReference>
<reference evidence="3" key="2">
    <citation type="journal article" date="2022" name="Microbiol. Resour. Announc.">
        <title>Metagenome Sequencing to Explore Phylogenomics of Terrestrial Cyanobacteria.</title>
        <authorList>
            <person name="Ward R.D."/>
            <person name="Stajich J.E."/>
            <person name="Johansen J.R."/>
            <person name="Huntemann M."/>
            <person name="Clum A."/>
            <person name="Foster B."/>
            <person name="Foster B."/>
            <person name="Roux S."/>
            <person name="Palaniappan K."/>
            <person name="Varghese N."/>
            <person name="Mukherjee S."/>
            <person name="Reddy T.B.K."/>
            <person name="Daum C."/>
            <person name="Copeland A."/>
            <person name="Chen I.A."/>
            <person name="Ivanova N.N."/>
            <person name="Kyrpides N.C."/>
            <person name="Shapiro N."/>
            <person name="Eloe-Fadrosh E.A."/>
            <person name="Pietrasiak N."/>
        </authorList>
    </citation>
    <scope>NUCLEOTIDE SEQUENCE</scope>
    <source>
        <strain evidence="3">JT2-VF2</strain>
    </source>
</reference>
<comment type="caution">
    <text evidence="3">The sequence shown here is derived from an EMBL/GenBank/DDBJ whole genome shotgun (WGS) entry which is preliminary data.</text>
</comment>
<evidence type="ECO:0000259" key="2">
    <source>
        <dbReference type="Pfam" id="PF01370"/>
    </source>
</evidence>
<reference evidence="3" key="1">
    <citation type="submission" date="2021-05" db="EMBL/GenBank/DDBJ databases">
        <authorList>
            <person name="Pietrasiak N."/>
            <person name="Ward R."/>
            <person name="Stajich J.E."/>
            <person name="Kurbessoian T."/>
        </authorList>
    </citation>
    <scope>NUCLEOTIDE SEQUENCE</scope>
    <source>
        <strain evidence="3">JT2-VF2</strain>
    </source>
</reference>
<dbReference type="CDD" id="cd05253">
    <property type="entry name" value="UDP_GE_SDE_e"/>
    <property type="match status" value="1"/>
</dbReference>
<dbReference type="PRINTS" id="PR01713">
    <property type="entry name" value="NUCEPIMERASE"/>
</dbReference>
<dbReference type="AlphaFoldDB" id="A0A951UHA4"/>
<accession>A0A951UHA4</accession>
<evidence type="ECO:0000256" key="1">
    <source>
        <dbReference type="ARBA" id="ARBA00023027"/>
    </source>
</evidence>
<evidence type="ECO:0000313" key="4">
    <source>
        <dbReference type="Proteomes" id="UP000715781"/>
    </source>
</evidence>
<dbReference type="InterPro" id="IPR001509">
    <property type="entry name" value="Epimerase_deHydtase"/>
</dbReference>
<name>A0A951UHA4_9NOST</name>
<dbReference type="Proteomes" id="UP000715781">
    <property type="component" value="Unassembled WGS sequence"/>
</dbReference>
<dbReference type="PANTHER" id="PTHR43574">
    <property type="entry name" value="EPIMERASE-RELATED"/>
    <property type="match status" value="1"/>
</dbReference>
<protein>
    <submittedName>
        <fullName evidence="3">NAD-dependent epimerase</fullName>
    </submittedName>
</protein>